<feature type="domain" description="Ketosynthase family 3 (KS3)" evidence="14">
    <location>
        <begin position="2"/>
        <end position="408"/>
    </location>
</feature>
<dbReference type="InterPro" id="IPR020841">
    <property type="entry name" value="PKS_Beta-ketoAc_synthase_dom"/>
</dbReference>
<dbReference type="InterPro" id="IPR018201">
    <property type="entry name" value="Ketoacyl_synth_AS"/>
</dbReference>
<comment type="subcellular location">
    <subcellularLocation>
        <location evidence="1">Cell inner membrane</location>
    </subcellularLocation>
</comment>
<comment type="similarity">
    <text evidence="2 13">Belongs to the thiolase-like superfamily. Beta-ketoacyl-ACP synthases family.</text>
</comment>
<dbReference type="GO" id="GO:0005886">
    <property type="term" value="C:plasma membrane"/>
    <property type="evidence" value="ECO:0007669"/>
    <property type="project" value="UniProtKB-SubCell"/>
</dbReference>
<dbReference type="PROSITE" id="PS52004">
    <property type="entry name" value="KS3_2"/>
    <property type="match status" value="1"/>
</dbReference>
<dbReference type="InterPro" id="IPR000794">
    <property type="entry name" value="Beta-ketoacyl_synthase"/>
</dbReference>
<dbReference type="InterPro" id="IPR016039">
    <property type="entry name" value="Thiolase-like"/>
</dbReference>
<dbReference type="PROSITE" id="PS00606">
    <property type="entry name" value="KS3_1"/>
    <property type="match status" value="1"/>
</dbReference>
<evidence type="ECO:0000256" key="1">
    <source>
        <dbReference type="ARBA" id="ARBA00004533"/>
    </source>
</evidence>
<protein>
    <recommendedName>
        <fullName evidence="11">Nodulation protein E</fullName>
    </recommendedName>
    <alternativeName>
        <fullName evidence="12">Host-specificity of nodulation protein B</fullName>
    </alternativeName>
</protein>
<evidence type="ECO:0000313" key="15">
    <source>
        <dbReference type="EMBL" id="MBA2934328.1"/>
    </source>
</evidence>
<dbReference type="PANTHER" id="PTHR11712">
    <property type="entry name" value="POLYKETIDE SYNTHASE-RELATED"/>
    <property type="match status" value="1"/>
</dbReference>
<comment type="function">
    <text evidence="10">Proposed to synthesize NOD factor fatty acyl chain. Involved in the synthesis of a highly unsaturated fatty acid moiety, which forms part of a lipo-oligosaccharide that is responsible for host specificity.</text>
</comment>
<dbReference type="PANTHER" id="PTHR11712:SF352">
    <property type="entry name" value="3-OXOACYL-[ACYL-CARRIER-PROTEIN] SYNTHASE"/>
    <property type="match status" value="1"/>
</dbReference>
<dbReference type="AlphaFoldDB" id="A0A838L9Z5"/>
<gene>
    <name evidence="15" type="ORF">HZF05_09480</name>
</gene>
<evidence type="ECO:0000256" key="11">
    <source>
        <dbReference type="ARBA" id="ARBA00039445"/>
    </source>
</evidence>
<dbReference type="Pfam" id="PF00109">
    <property type="entry name" value="ketoacyl-synt"/>
    <property type="match status" value="1"/>
</dbReference>
<dbReference type="GO" id="GO:0004315">
    <property type="term" value="F:3-oxoacyl-[acyl-carrier-protein] synthase activity"/>
    <property type="evidence" value="ECO:0007669"/>
    <property type="project" value="InterPro"/>
</dbReference>
<dbReference type="InterPro" id="IPR014031">
    <property type="entry name" value="Ketoacyl_synth_C"/>
</dbReference>
<dbReference type="EMBL" id="JACEIB010000006">
    <property type="protein sequence ID" value="MBA2934328.1"/>
    <property type="molecule type" value="Genomic_DNA"/>
</dbReference>
<evidence type="ECO:0000259" key="14">
    <source>
        <dbReference type="PROSITE" id="PS52004"/>
    </source>
</evidence>
<dbReference type="Gene3D" id="3.40.47.10">
    <property type="match status" value="2"/>
</dbReference>
<keyword evidence="4" id="KW-1003">Cell membrane</keyword>
<evidence type="ECO:0000256" key="6">
    <source>
        <dbReference type="ARBA" id="ARBA00022679"/>
    </source>
</evidence>
<dbReference type="InterPro" id="IPR014030">
    <property type="entry name" value="Ketoacyl_synth_N"/>
</dbReference>
<organism evidence="15 16">
    <name type="scientific">Sphingomonas chungangi</name>
    <dbReference type="NCBI Taxonomy" id="2683589"/>
    <lineage>
        <taxon>Bacteria</taxon>
        <taxon>Pseudomonadati</taxon>
        <taxon>Pseudomonadota</taxon>
        <taxon>Alphaproteobacteria</taxon>
        <taxon>Sphingomonadales</taxon>
        <taxon>Sphingomonadaceae</taxon>
        <taxon>Sphingomonas</taxon>
    </lineage>
</organism>
<evidence type="ECO:0000256" key="8">
    <source>
        <dbReference type="ARBA" id="ARBA00022989"/>
    </source>
</evidence>
<dbReference type="Proteomes" id="UP000570166">
    <property type="component" value="Unassembled WGS sequence"/>
</dbReference>
<keyword evidence="8" id="KW-1133">Transmembrane helix</keyword>
<keyword evidence="6 13" id="KW-0808">Transferase</keyword>
<reference evidence="15 16" key="1">
    <citation type="submission" date="2020-07" db="EMBL/GenBank/DDBJ databases">
        <authorList>
            <person name="Sun Q."/>
        </authorList>
    </citation>
    <scope>NUCLEOTIDE SEQUENCE [LARGE SCALE GENOMIC DNA]</scope>
    <source>
        <strain evidence="15 16">CGMCC 1.13654</strain>
    </source>
</reference>
<evidence type="ECO:0000256" key="2">
    <source>
        <dbReference type="ARBA" id="ARBA00008467"/>
    </source>
</evidence>
<evidence type="ECO:0000256" key="4">
    <source>
        <dbReference type="ARBA" id="ARBA00022475"/>
    </source>
</evidence>
<evidence type="ECO:0000256" key="13">
    <source>
        <dbReference type="RuleBase" id="RU003694"/>
    </source>
</evidence>
<evidence type="ECO:0000256" key="12">
    <source>
        <dbReference type="ARBA" id="ARBA00041756"/>
    </source>
</evidence>
<dbReference type="SUPFAM" id="SSF53901">
    <property type="entry name" value="Thiolase-like"/>
    <property type="match status" value="2"/>
</dbReference>
<dbReference type="Pfam" id="PF02801">
    <property type="entry name" value="Ketoacyl-synt_C"/>
    <property type="match status" value="1"/>
</dbReference>
<dbReference type="SMART" id="SM00825">
    <property type="entry name" value="PKS_KS"/>
    <property type="match status" value="1"/>
</dbReference>
<accession>A0A838L9Z5</accession>
<dbReference type="CDD" id="cd00834">
    <property type="entry name" value="KAS_I_II"/>
    <property type="match status" value="1"/>
</dbReference>
<keyword evidence="5" id="KW-0997">Cell inner membrane</keyword>
<evidence type="ECO:0000313" key="16">
    <source>
        <dbReference type="Proteomes" id="UP000570166"/>
    </source>
</evidence>
<keyword evidence="7" id="KW-0812">Transmembrane</keyword>
<evidence type="ECO:0000256" key="7">
    <source>
        <dbReference type="ARBA" id="ARBA00022692"/>
    </source>
</evidence>
<dbReference type="GO" id="GO:0006633">
    <property type="term" value="P:fatty acid biosynthetic process"/>
    <property type="evidence" value="ECO:0007669"/>
    <property type="project" value="InterPro"/>
</dbReference>
<proteinExistence type="inferred from homology"/>
<sequence length="409" mass="42247">MSRRVAVTGMGCVSGLGRNVAETWRRIVAGDGAIRDFALPRGDGTSAVTTRGPAAPVDHIDTTRIDARFDPRTLGKLDPLVNFAVVAATEAVEQASLFGHPVLDNRTAVLLGCGSGGNATFEVGYRRLFEHGLDKAHPQTIPTGMISAPASRIAMLFGIHGPAMVLASACASSAHAIGEAMHMIRAGRVDAAIAGGSEACLTLGSWIAWSSLGAMAADTCRPFSIDRQGLVLGEGAAVFVLEEWEYAVARGATILGELAGYGASSDAAHITAPDRAGIERAIRAAHGDAGLPFDTPALISSHGTGTRLNDATEAEALRAVYGEALAADTVIATKSAHGHLIGASGALEFLLGLVALRERQAPPVLNHLGPDPACDVPLALAPRAIDHDWLVSNSFAFGGLNAVLIGRRV</sequence>
<evidence type="ECO:0000256" key="9">
    <source>
        <dbReference type="ARBA" id="ARBA00023136"/>
    </source>
</evidence>
<keyword evidence="3" id="KW-0536">Nodulation</keyword>
<dbReference type="RefSeq" id="WP_160365822.1">
    <property type="nucleotide sequence ID" value="NZ_JACEIB010000006.1"/>
</dbReference>
<evidence type="ECO:0000256" key="10">
    <source>
        <dbReference type="ARBA" id="ARBA00037576"/>
    </source>
</evidence>
<evidence type="ECO:0000256" key="5">
    <source>
        <dbReference type="ARBA" id="ARBA00022519"/>
    </source>
</evidence>
<keyword evidence="16" id="KW-1185">Reference proteome</keyword>
<comment type="caution">
    <text evidence="15">The sequence shown here is derived from an EMBL/GenBank/DDBJ whole genome shotgun (WGS) entry which is preliminary data.</text>
</comment>
<name>A0A838L9Z5_9SPHN</name>
<evidence type="ECO:0000256" key="3">
    <source>
        <dbReference type="ARBA" id="ARBA00022458"/>
    </source>
</evidence>
<keyword evidence="9" id="KW-0472">Membrane</keyword>